<name>A0A5S6Q8N4_TRIMR</name>
<feature type="region of interest" description="Disordered" evidence="1">
    <location>
        <begin position="29"/>
        <end position="50"/>
    </location>
</feature>
<proteinExistence type="predicted"/>
<dbReference type="Proteomes" id="UP000046395">
    <property type="component" value="Unassembled WGS sequence"/>
</dbReference>
<evidence type="ECO:0000256" key="1">
    <source>
        <dbReference type="SAM" id="MobiDB-lite"/>
    </source>
</evidence>
<feature type="region of interest" description="Disordered" evidence="1">
    <location>
        <begin position="71"/>
        <end position="92"/>
    </location>
</feature>
<dbReference type="WBParaSite" id="TMUE_1000003485.1">
    <property type="protein sequence ID" value="TMUE_1000003485.1"/>
    <property type="gene ID" value="WBGene00298732"/>
</dbReference>
<accession>A0A5S6Q8N4</accession>
<reference evidence="3" key="1">
    <citation type="submission" date="2019-12" db="UniProtKB">
        <authorList>
            <consortium name="WormBaseParasite"/>
        </authorList>
    </citation>
    <scope>IDENTIFICATION</scope>
</reference>
<evidence type="ECO:0000313" key="3">
    <source>
        <dbReference type="WBParaSite" id="TMUE_1000003485.1"/>
    </source>
</evidence>
<feature type="compositionally biased region" description="Low complexity" evidence="1">
    <location>
        <begin position="38"/>
        <end position="49"/>
    </location>
</feature>
<evidence type="ECO:0000313" key="2">
    <source>
        <dbReference type="Proteomes" id="UP000046395"/>
    </source>
</evidence>
<dbReference type="AlphaFoldDB" id="A0A5S6Q8N4"/>
<keyword evidence="2" id="KW-1185">Reference proteome</keyword>
<sequence length="144" mass="15076">MAKRTRQGRSPKGTASLRPQLVGTFALRQSGKLKTKQPAAPAFGAVGPPRRCQGIRWDTVTRTRWPLHVRSPAPVPAAAPCSSKGRNLQTEVGSPTDLHFVRAFSFGKGPSPTAPTEQHTSAGMDVDLSGSGGALRPASPVATA</sequence>
<protein>
    <submittedName>
        <fullName evidence="3">Uncharacterized protein</fullName>
    </submittedName>
</protein>
<organism evidence="2 3">
    <name type="scientific">Trichuris muris</name>
    <name type="common">Mouse whipworm</name>
    <dbReference type="NCBI Taxonomy" id="70415"/>
    <lineage>
        <taxon>Eukaryota</taxon>
        <taxon>Metazoa</taxon>
        <taxon>Ecdysozoa</taxon>
        <taxon>Nematoda</taxon>
        <taxon>Enoplea</taxon>
        <taxon>Dorylaimia</taxon>
        <taxon>Trichinellida</taxon>
        <taxon>Trichuridae</taxon>
        <taxon>Trichuris</taxon>
    </lineage>
</organism>
<feature type="region of interest" description="Disordered" evidence="1">
    <location>
        <begin position="104"/>
        <end position="144"/>
    </location>
</feature>